<dbReference type="Pfam" id="PF00359">
    <property type="entry name" value="PTS_EIIA_2"/>
    <property type="match status" value="1"/>
</dbReference>
<evidence type="ECO:0000313" key="8">
    <source>
        <dbReference type="EMBL" id="STY45135.1"/>
    </source>
</evidence>
<evidence type="ECO:0000256" key="4">
    <source>
        <dbReference type="ARBA" id="ARBA00022597"/>
    </source>
</evidence>
<dbReference type="Proteomes" id="UP000254879">
    <property type="component" value="Unassembled WGS sequence"/>
</dbReference>
<keyword evidence="2" id="KW-0813">Transport</keyword>
<proteinExistence type="predicted"/>
<dbReference type="FunFam" id="3.40.930.10:FF:000009">
    <property type="entry name" value="PTS system, fructose specific IIABC component"/>
    <property type="match status" value="1"/>
</dbReference>
<dbReference type="InterPro" id="IPR051541">
    <property type="entry name" value="PTS_SugarTrans_NitroReg"/>
</dbReference>
<protein>
    <submittedName>
        <fullName evidence="8">PTS system EIIABC component</fullName>
    </submittedName>
</protein>
<sequence>MKVTDILSANAMQFDLQAATKAEVIQALTKRLVSCGNVTDEAQFLEAVNQREEHATTGIGFGVAIPHGKSTAVTESTIGFAKLAQPVEWQSLDDKPVEIVFLLAIAEHDKSDGHLKILAEIATKLMDDQVVLDLKAAESPEQVIQSFTEGVYEQ</sequence>
<keyword evidence="3" id="KW-0597">Phosphoprotein</keyword>
<keyword evidence="5" id="KW-0808">Transferase</keyword>
<dbReference type="InterPro" id="IPR002178">
    <property type="entry name" value="PTS_EIIA_type-2_dom"/>
</dbReference>
<comment type="subcellular location">
    <subcellularLocation>
        <location evidence="1">Cytoplasm</location>
    </subcellularLocation>
</comment>
<dbReference type="RefSeq" id="WP_003757596.1">
    <property type="nucleotide sequence ID" value="NZ_CABKNG010000002.1"/>
</dbReference>
<dbReference type="NCBIfam" id="TIGR00848">
    <property type="entry name" value="fruA"/>
    <property type="match status" value="1"/>
</dbReference>
<dbReference type="PROSITE" id="PS51094">
    <property type="entry name" value="PTS_EIIA_TYPE_2"/>
    <property type="match status" value="1"/>
</dbReference>
<dbReference type="PANTHER" id="PTHR47738">
    <property type="entry name" value="PTS SYSTEM FRUCTOSE-LIKE EIIA COMPONENT-RELATED"/>
    <property type="match status" value="1"/>
</dbReference>
<evidence type="ECO:0000313" key="9">
    <source>
        <dbReference type="Proteomes" id="UP000254879"/>
    </source>
</evidence>
<dbReference type="Gene3D" id="3.40.930.10">
    <property type="entry name" value="Mannitol-specific EII, Chain A"/>
    <property type="match status" value="1"/>
</dbReference>
<evidence type="ECO:0000259" key="7">
    <source>
        <dbReference type="PROSITE" id="PS51094"/>
    </source>
</evidence>
<reference evidence="8 9" key="1">
    <citation type="submission" date="2018-06" db="EMBL/GenBank/DDBJ databases">
        <authorList>
            <consortium name="Pathogen Informatics"/>
            <person name="Doyle S."/>
        </authorList>
    </citation>
    <scope>NUCLEOTIDE SEQUENCE [LARGE SCALE GENOMIC DNA]</scope>
    <source>
        <strain evidence="9">NCTC 10815</strain>
    </source>
</reference>
<dbReference type="GO" id="GO:0008982">
    <property type="term" value="F:protein-N(PI)-phosphohistidine-sugar phosphotransferase activity"/>
    <property type="evidence" value="ECO:0007669"/>
    <property type="project" value="InterPro"/>
</dbReference>
<accession>A0A378MN27</accession>
<dbReference type="CDD" id="cd00211">
    <property type="entry name" value="PTS_IIA_fru"/>
    <property type="match status" value="1"/>
</dbReference>
<keyword evidence="6" id="KW-0598">Phosphotransferase system</keyword>
<organism evidence="8 9">
    <name type="scientific">Listeria grayi</name>
    <name type="common">Listeria murrayi</name>
    <dbReference type="NCBI Taxonomy" id="1641"/>
    <lineage>
        <taxon>Bacteria</taxon>
        <taxon>Bacillati</taxon>
        <taxon>Bacillota</taxon>
        <taxon>Bacilli</taxon>
        <taxon>Bacillales</taxon>
        <taxon>Listeriaceae</taxon>
        <taxon>Listeria</taxon>
    </lineage>
</organism>
<evidence type="ECO:0000256" key="2">
    <source>
        <dbReference type="ARBA" id="ARBA00022448"/>
    </source>
</evidence>
<evidence type="ECO:0000256" key="6">
    <source>
        <dbReference type="ARBA" id="ARBA00022683"/>
    </source>
</evidence>
<evidence type="ECO:0000256" key="1">
    <source>
        <dbReference type="ARBA" id="ARBA00004496"/>
    </source>
</evidence>
<evidence type="ECO:0000256" key="3">
    <source>
        <dbReference type="ARBA" id="ARBA00022553"/>
    </source>
</evidence>
<dbReference type="PANTHER" id="PTHR47738:SF2">
    <property type="entry name" value="PTS SYSTEM FRUCTOSE-LIKE EIIA COMPONENT"/>
    <property type="match status" value="1"/>
</dbReference>
<keyword evidence="4" id="KW-0762">Sugar transport</keyword>
<dbReference type="SUPFAM" id="SSF55804">
    <property type="entry name" value="Phoshotransferase/anion transport protein"/>
    <property type="match status" value="1"/>
</dbReference>
<evidence type="ECO:0000256" key="5">
    <source>
        <dbReference type="ARBA" id="ARBA00022679"/>
    </source>
</evidence>
<gene>
    <name evidence="8" type="primary">hrsA_2</name>
    <name evidence="8" type="ORF">NCTC10815_02510</name>
</gene>
<feature type="domain" description="PTS EIIA type-2" evidence="7">
    <location>
        <begin position="5"/>
        <end position="150"/>
    </location>
</feature>
<dbReference type="InterPro" id="IPR016152">
    <property type="entry name" value="PTrfase/Anion_transptr"/>
</dbReference>
<dbReference type="GO" id="GO:0005737">
    <property type="term" value="C:cytoplasm"/>
    <property type="evidence" value="ECO:0007669"/>
    <property type="project" value="UniProtKB-SubCell"/>
</dbReference>
<dbReference type="InterPro" id="IPR004715">
    <property type="entry name" value="PTS_IIA_fruc"/>
</dbReference>
<dbReference type="GO" id="GO:0009401">
    <property type="term" value="P:phosphoenolpyruvate-dependent sugar phosphotransferase system"/>
    <property type="evidence" value="ECO:0007669"/>
    <property type="project" value="UniProtKB-KW"/>
</dbReference>
<dbReference type="GO" id="GO:0016020">
    <property type="term" value="C:membrane"/>
    <property type="evidence" value="ECO:0007669"/>
    <property type="project" value="InterPro"/>
</dbReference>
<dbReference type="PROSITE" id="PS00372">
    <property type="entry name" value="PTS_EIIA_TYPE_2_HIS"/>
    <property type="match status" value="1"/>
</dbReference>
<dbReference type="AlphaFoldDB" id="A0A378MN27"/>
<name>A0A378MN27_LISGR</name>
<dbReference type="EMBL" id="UGPG01000001">
    <property type="protein sequence ID" value="STY45135.1"/>
    <property type="molecule type" value="Genomic_DNA"/>
</dbReference>